<sequence length="211" mass="22189">MHSRRRGRAKWSSSATASTSSAEQCSGESEQNAAGSSSTALTSHPTFQVGTEVGRMASAMERIAEAMPALILTLERSESTLSRIAESMNSIGQVSAPAPVTSAPAPVTSAPTPVTSAPGQSTSPVAFHDYNFDYPGANDDVDSEDGIDPFTKCGVCRGPPEKIYALDCGHYPYCEPCITEMTASSSAITYKFKCPCCNAPVINPLVLDLIK</sequence>
<protein>
    <submittedName>
        <fullName evidence="6">E3 ubiquitin-protein ligase TRIM31</fullName>
    </submittedName>
</protein>
<dbReference type="PROSITE" id="PS50089">
    <property type="entry name" value="ZF_RING_2"/>
    <property type="match status" value="1"/>
</dbReference>
<reference evidence="6" key="1">
    <citation type="submission" date="2021-07" db="EMBL/GenBank/DDBJ databases">
        <authorList>
            <person name="Catto M.A."/>
            <person name="Jacobson A."/>
            <person name="Kennedy G."/>
            <person name="Labadie P."/>
            <person name="Hunt B.G."/>
            <person name="Srinivasan R."/>
        </authorList>
    </citation>
    <scope>NUCLEOTIDE SEQUENCE</scope>
    <source>
        <strain evidence="6">PL_HMW_Pooled</strain>
        <tissue evidence="6">Head</tissue>
    </source>
</reference>
<dbReference type="SMART" id="SM00184">
    <property type="entry name" value="RING"/>
    <property type="match status" value="1"/>
</dbReference>
<dbReference type="EMBL" id="JAHWGI010001401">
    <property type="protein sequence ID" value="KAK3929488.1"/>
    <property type="molecule type" value="Genomic_DNA"/>
</dbReference>
<dbReference type="Gene3D" id="3.30.40.10">
    <property type="entry name" value="Zinc/RING finger domain, C3HC4 (zinc finger)"/>
    <property type="match status" value="1"/>
</dbReference>
<evidence type="ECO:0000313" key="6">
    <source>
        <dbReference type="EMBL" id="KAK3929488.1"/>
    </source>
</evidence>
<dbReference type="AlphaFoldDB" id="A0AAE1HY26"/>
<keyword evidence="1 3" id="KW-0863">Zinc-finger</keyword>
<feature type="compositionally biased region" description="Polar residues" evidence="4">
    <location>
        <begin position="23"/>
        <end position="46"/>
    </location>
</feature>
<dbReference type="GO" id="GO:0008270">
    <property type="term" value="F:zinc ion binding"/>
    <property type="evidence" value="ECO:0007669"/>
    <property type="project" value="UniProtKB-KW"/>
</dbReference>
<feature type="compositionally biased region" description="Low complexity" evidence="4">
    <location>
        <begin position="12"/>
        <end position="22"/>
    </location>
</feature>
<reference evidence="6" key="2">
    <citation type="journal article" date="2023" name="BMC Genomics">
        <title>Pest status, molecular evolution, and epigenetic factors derived from the genome assembly of Frankliniella fusca, a thysanopteran phytovirus vector.</title>
        <authorList>
            <person name="Catto M.A."/>
            <person name="Labadie P.E."/>
            <person name="Jacobson A.L."/>
            <person name="Kennedy G.G."/>
            <person name="Srinivasan R."/>
            <person name="Hunt B.G."/>
        </authorList>
    </citation>
    <scope>NUCLEOTIDE SEQUENCE</scope>
    <source>
        <strain evidence="6">PL_HMW_Pooled</strain>
    </source>
</reference>
<organism evidence="6 7">
    <name type="scientific">Frankliniella fusca</name>
    <dbReference type="NCBI Taxonomy" id="407009"/>
    <lineage>
        <taxon>Eukaryota</taxon>
        <taxon>Metazoa</taxon>
        <taxon>Ecdysozoa</taxon>
        <taxon>Arthropoda</taxon>
        <taxon>Hexapoda</taxon>
        <taxon>Insecta</taxon>
        <taxon>Pterygota</taxon>
        <taxon>Neoptera</taxon>
        <taxon>Paraneoptera</taxon>
        <taxon>Thysanoptera</taxon>
        <taxon>Terebrantia</taxon>
        <taxon>Thripoidea</taxon>
        <taxon>Thripidae</taxon>
        <taxon>Frankliniella</taxon>
    </lineage>
</organism>
<gene>
    <name evidence="6" type="ORF">KUF71_003495</name>
</gene>
<dbReference type="InterPro" id="IPR001841">
    <property type="entry name" value="Znf_RING"/>
</dbReference>
<feature type="region of interest" description="Disordered" evidence="4">
    <location>
        <begin position="1"/>
        <end position="46"/>
    </location>
</feature>
<evidence type="ECO:0000256" key="1">
    <source>
        <dbReference type="ARBA" id="ARBA00022771"/>
    </source>
</evidence>
<evidence type="ECO:0000256" key="3">
    <source>
        <dbReference type="PROSITE-ProRule" id="PRU00175"/>
    </source>
</evidence>
<keyword evidence="2" id="KW-0862">Zinc</keyword>
<keyword evidence="7" id="KW-1185">Reference proteome</keyword>
<keyword evidence="1 3" id="KW-0479">Metal-binding</keyword>
<proteinExistence type="predicted"/>
<evidence type="ECO:0000256" key="4">
    <source>
        <dbReference type="SAM" id="MobiDB-lite"/>
    </source>
</evidence>
<evidence type="ECO:0000313" key="7">
    <source>
        <dbReference type="Proteomes" id="UP001219518"/>
    </source>
</evidence>
<dbReference type="SUPFAM" id="SSF57850">
    <property type="entry name" value="RING/U-box"/>
    <property type="match status" value="1"/>
</dbReference>
<accession>A0AAE1HY26</accession>
<comment type="caution">
    <text evidence="6">The sequence shown here is derived from an EMBL/GenBank/DDBJ whole genome shotgun (WGS) entry which is preliminary data.</text>
</comment>
<dbReference type="Proteomes" id="UP001219518">
    <property type="component" value="Unassembled WGS sequence"/>
</dbReference>
<name>A0AAE1HY26_9NEOP</name>
<evidence type="ECO:0000256" key="2">
    <source>
        <dbReference type="ARBA" id="ARBA00022833"/>
    </source>
</evidence>
<evidence type="ECO:0000259" key="5">
    <source>
        <dbReference type="PROSITE" id="PS50089"/>
    </source>
</evidence>
<dbReference type="InterPro" id="IPR013083">
    <property type="entry name" value="Znf_RING/FYVE/PHD"/>
</dbReference>
<feature type="domain" description="RING-type" evidence="5">
    <location>
        <begin position="153"/>
        <end position="198"/>
    </location>
</feature>